<comment type="caution">
    <text evidence="1">The sequence shown here is derived from an EMBL/GenBank/DDBJ whole genome shotgun (WGS) entry which is preliminary data.</text>
</comment>
<sequence length="874" mass="96416">MNLSEDWRFLFPVSAVFAAPSAAAAAACRGPLHFSPAPPSTPLLSLLPYPIPTPRSSTRRRLRSFVRATSFLPRSDLDSLSETLLPQPSPSSSPPPSNLIAVLHRPRLSSCSVLLFFPYGENAEHVAFVTLDATAVAGSSPISPVVQRDGFMHPGHRITQLATTANVSSWPSKQGDSLEGFLLAVTMYSLNWFRVESRGLGTPALVPAAKQRFDSVIVHACWSRHLLSECLVLLESGELCWFNLDTRQGGKMKIDLGSEDDCGDWLSCDNGAQPWMVIVASSKSILLIDLRFGDCGECKVLASVGMPGLFETDPFAGADQYLAFCRAGFDHFHFSVVTERYVILLDTRKPLTPVLAWEHALESPNNVAMFRLSELRPSQEYEWASNSGFAILVGSFWTGEFSVFCYGPKEQGCPENSHLYAWDLPSQFSVTSQRCSCSNGIVEDVFSVPVSGDIYASQQSKNPTIGYYVLPNDLSVSETSFTGFVLICLKASGKLEMQRFRASASYDDIPCDESQHTAKTSESSIFSDTACGNFPLRYSLMKLRFLSEYLEGNICNALVEHGSTVNKQIGQIIVSEAVSEYAKDKSNSSSRSISDVLCNASIPMNIFEIACQRILNSLPSNILHVTFSKYKDMLACSTEKTVCEHLDVPSCLPRDTLRPFLLANPSSISCYLTSKVQSPNALVGPVLPIHVLLALEEKSKAMECCSEGTPLQTDSVSDQCREVIEAFDPVISIAAMDDCNGWPASQELNDEKPYFSYEPQIEHRFTLDGSAAKDKEDQKLNDQLHTSAALYQSKIFTTFVCGKANVSDSGPEQAATSLFDFGPVRIDFDTPGMEFKPANEKVYKCLRKQFVTWQNNFKPYQDFCNSHKIEKPKQ</sequence>
<dbReference type="GO" id="GO:0001650">
    <property type="term" value="C:fibrillar center"/>
    <property type="evidence" value="ECO:0007669"/>
    <property type="project" value="TreeGrafter"/>
</dbReference>
<dbReference type="PANTHER" id="PTHR15319:SF1">
    <property type="entry name" value="TATA BOX-BINDING PROTEIN-ASSOCIATED FACTOR RNA POLYMERASE I SUBUNIT C"/>
    <property type="match status" value="1"/>
</dbReference>
<reference evidence="1" key="1">
    <citation type="submission" date="2020-07" db="EMBL/GenBank/DDBJ databases">
        <title>Genome sequence and genetic diversity analysis of an under-domesticated orphan crop, white fonio (Digitaria exilis).</title>
        <authorList>
            <person name="Bennetzen J.L."/>
            <person name="Chen S."/>
            <person name="Ma X."/>
            <person name="Wang X."/>
            <person name="Yssel A.E.J."/>
            <person name="Chaluvadi S.R."/>
            <person name="Johnson M."/>
            <person name="Gangashetty P."/>
            <person name="Hamidou F."/>
            <person name="Sanogo M.D."/>
            <person name="Zwaenepoel A."/>
            <person name="Wallace J."/>
            <person name="Van De Peer Y."/>
            <person name="Van Deynze A."/>
        </authorList>
    </citation>
    <scope>NUCLEOTIDE SEQUENCE</scope>
    <source>
        <tissue evidence="1">Leaves</tissue>
    </source>
</reference>
<dbReference type="Proteomes" id="UP000636709">
    <property type="component" value="Unassembled WGS sequence"/>
</dbReference>
<protein>
    <submittedName>
        <fullName evidence="1">Uncharacterized protein</fullName>
    </submittedName>
</protein>
<dbReference type="GO" id="GO:0001164">
    <property type="term" value="F:RNA polymerase I core promoter sequence-specific DNA binding"/>
    <property type="evidence" value="ECO:0007669"/>
    <property type="project" value="TreeGrafter"/>
</dbReference>
<accession>A0A835AT42</accession>
<keyword evidence="2" id="KW-1185">Reference proteome</keyword>
<dbReference type="InterPro" id="IPR038801">
    <property type="entry name" value="TAF1C"/>
</dbReference>
<evidence type="ECO:0000313" key="1">
    <source>
        <dbReference type="EMBL" id="KAF8672433.1"/>
    </source>
</evidence>
<dbReference type="EMBL" id="JACEFO010002221">
    <property type="protein sequence ID" value="KAF8672433.1"/>
    <property type="molecule type" value="Genomic_DNA"/>
</dbReference>
<dbReference type="AlphaFoldDB" id="A0A835AT42"/>
<dbReference type="OrthoDB" id="2382881at2759"/>
<organism evidence="1 2">
    <name type="scientific">Digitaria exilis</name>
    <dbReference type="NCBI Taxonomy" id="1010633"/>
    <lineage>
        <taxon>Eukaryota</taxon>
        <taxon>Viridiplantae</taxon>
        <taxon>Streptophyta</taxon>
        <taxon>Embryophyta</taxon>
        <taxon>Tracheophyta</taxon>
        <taxon>Spermatophyta</taxon>
        <taxon>Magnoliopsida</taxon>
        <taxon>Liliopsida</taxon>
        <taxon>Poales</taxon>
        <taxon>Poaceae</taxon>
        <taxon>PACMAD clade</taxon>
        <taxon>Panicoideae</taxon>
        <taxon>Panicodae</taxon>
        <taxon>Paniceae</taxon>
        <taxon>Anthephorinae</taxon>
        <taxon>Digitaria</taxon>
    </lineage>
</organism>
<gene>
    <name evidence="1" type="ORF">HU200_049644</name>
</gene>
<name>A0A835AT42_9POAL</name>
<evidence type="ECO:0000313" key="2">
    <source>
        <dbReference type="Proteomes" id="UP000636709"/>
    </source>
</evidence>
<proteinExistence type="predicted"/>
<dbReference type="PANTHER" id="PTHR15319">
    <property type="entry name" value="TATA BOX-BINDING PROTEIN ASSOCIATED FACTOR RNA POLYMERASE I SUBUNIT C"/>
    <property type="match status" value="1"/>
</dbReference>